<protein>
    <recommendedName>
        <fullName evidence="1">Amidohydrolase-related domain-containing protein</fullName>
    </recommendedName>
</protein>
<organism evidence="2 3">
    <name type="scientific">Fomitopsis schrenkii</name>
    <name type="common">Brown rot fungus</name>
    <dbReference type="NCBI Taxonomy" id="2126942"/>
    <lineage>
        <taxon>Eukaryota</taxon>
        <taxon>Fungi</taxon>
        <taxon>Dikarya</taxon>
        <taxon>Basidiomycota</taxon>
        <taxon>Agaricomycotina</taxon>
        <taxon>Agaricomycetes</taxon>
        <taxon>Polyporales</taxon>
        <taxon>Fomitopsis</taxon>
    </lineage>
</organism>
<evidence type="ECO:0000313" key="2">
    <source>
        <dbReference type="EMBL" id="EPT00337.1"/>
    </source>
</evidence>
<dbReference type="SUPFAM" id="SSF51556">
    <property type="entry name" value="Metallo-dependent hydrolases"/>
    <property type="match status" value="1"/>
</dbReference>
<keyword evidence="3" id="KW-1185">Reference proteome</keyword>
<gene>
    <name evidence="2" type="ORF">FOMPIDRAFT_1122817</name>
</gene>
<dbReference type="STRING" id="743788.S8E5K0"/>
<evidence type="ECO:0000313" key="3">
    <source>
        <dbReference type="Proteomes" id="UP000015241"/>
    </source>
</evidence>
<feature type="domain" description="Amidohydrolase-related" evidence="1">
    <location>
        <begin position="92"/>
        <end position="439"/>
    </location>
</feature>
<dbReference type="AlphaFoldDB" id="S8E5K0"/>
<dbReference type="OrthoDB" id="194468at2759"/>
<evidence type="ECO:0000259" key="1">
    <source>
        <dbReference type="Pfam" id="PF01979"/>
    </source>
</evidence>
<proteinExistence type="predicted"/>
<dbReference type="Proteomes" id="UP000015241">
    <property type="component" value="Unassembled WGS sequence"/>
</dbReference>
<dbReference type="InterPro" id="IPR051781">
    <property type="entry name" value="Metallo-dep_Hydrolase"/>
</dbReference>
<dbReference type="PANTHER" id="PTHR43135:SF3">
    <property type="entry name" value="ALPHA-D-RIBOSE 1-METHYLPHOSPHONATE 5-TRIPHOSPHATE DIPHOSPHATASE"/>
    <property type="match status" value="1"/>
</dbReference>
<dbReference type="GO" id="GO:0016810">
    <property type="term" value="F:hydrolase activity, acting on carbon-nitrogen (but not peptide) bonds"/>
    <property type="evidence" value="ECO:0007669"/>
    <property type="project" value="InterPro"/>
</dbReference>
<sequence length="456" mass="48484">MSHGDKYPGSPEKTRENYLPKLAAAKPWVRREPISRLILRNVKVVDPATSSLLLGLRTVVTEAGFVTSIRDASLSSEPEPAPSIEVDLDGKYLCPGLVDCHVHITAVPGSKSLADLARERQETVWLRSTYALREMLLRGFTTVRDTGGATKALANAVSEGLIVGPRVIQCGRGLSQTGGHGDIGSPCCGGGHGHAIGRVCDGVPEVLKAVREELRGGADFIKIHCGGGVASPTDAIETIQFTAEELLAITATCAQMGNKMTTAHAYTDEAVLHAIHNGVTAIEHGNLISKATAQLMAEKGIFLTPTLSCYGIMVRPPFEDYLPPEGKVKNERVMAKGLDALKVADEAGVVICYGSDLLNNLQALQTEEFTVRAAALPASKVLQHATSNAAKLLRDPKLGTISPGSYADILVLDANPLVDVRVLDYPEDHLFAVIKGGVVYSSRVEGLPVQATYGNQ</sequence>
<dbReference type="eggNOG" id="ENOG502QRDE">
    <property type="taxonomic scope" value="Eukaryota"/>
</dbReference>
<dbReference type="Pfam" id="PF01979">
    <property type="entry name" value="Amidohydro_1"/>
    <property type="match status" value="1"/>
</dbReference>
<dbReference type="CDD" id="cd01299">
    <property type="entry name" value="Met_dep_hydrolase_A"/>
    <property type="match status" value="1"/>
</dbReference>
<dbReference type="InterPro" id="IPR006680">
    <property type="entry name" value="Amidohydro-rel"/>
</dbReference>
<name>S8E5K0_FOMSC</name>
<reference evidence="2 3" key="1">
    <citation type="journal article" date="2012" name="Science">
        <title>The Paleozoic origin of enzymatic lignin decomposition reconstructed from 31 fungal genomes.</title>
        <authorList>
            <person name="Floudas D."/>
            <person name="Binder M."/>
            <person name="Riley R."/>
            <person name="Barry K."/>
            <person name="Blanchette R.A."/>
            <person name="Henrissat B."/>
            <person name="Martinez A.T."/>
            <person name="Otillar R."/>
            <person name="Spatafora J.W."/>
            <person name="Yadav J.S."/>
            <person name="Aerts A."/>
            <person name="Benoit I."/>
            <person name="Boyd A."/>
            <person name="Carlson A."/>
            <person name="Copeland A."/>
            <person name="Coutinho P.M."/>
            <person name="de Vries R.P."/>
            <person name="Ferreira P."/>
            <person name="Findley K."/>
            <person name="Foster B."/>
            <person name="Gaskell J."/>
            <person name="Glotzer D."/>
            <person name="Gorecki P."/>
            <person name="Heitman J."/>
            <person name="Hesse C."/>
            <person name="Hori C."/>
            <person name="Igarashi K."/>
            <person name="Jurgens J.A."/>
            <person name="Kallen N."/>
            <person name="Kersten P."/>
            <person name="Kohler A."/>
            <person name="Kuees U."/>
            <person name="Kumar T.K.A."/>
            <person name="Kuo A."/>
            <person name="LaButti K."/>
            <person name="Larrondo L.F."/>
            <person name="Lindquist E."/>
            <person name="Ling A."/>
            <person name="Lombard V."/>
            <person name="Lucas S."/>
            <person name="Lundell T."/>
            <person name="Martin R."/>
            <person name="McLaughlin D.J."/>
            <person name="Morgenstern I."/>
            <person name="Morin E."/>
            <person name="Murat C."/>
            <person name="Nagy L.G."/>
            <person name="Nolan M."/>
            <person name="Ohm R.A."/>
            <person name="Patyshakuliyeva A."/>
            <person name="Rokas A."/>
            <person name="Ruiz-Duenas F.J."/>
            <person name="Sabat G."/>
            <person name="Salamov A."/>
            <person name="Samejima M."/>
            <person name="Schmutz J."/>
            <person name="Slot J.C."/>
            <person name="St John F."/>
            <person name="Stenlid J."/>
            <person name="Sun H."/>
            <person name="Sun S."/>
            <person name="Syed K."/>
            <person name="Tsang A."/>
            <person name="Wiebenga A."/>
            <person name="Young D."/>
            <person name="Pisabarro A."/>
            <person name="Eastwood D.C."/>
            <person name="Martin F."/>
            <person name="Cullen D."/>
            <person name="Grigoriev I.V."/>
            <person name="Hibbett D.S."/>
        </authorList>
    </citation>
    <scope>NUCLEOTIDE SEQUENCE</scope>
    <source>
        <strain evidence="3">FP-58527</strain>
    </source>
</reference>
<dbReference type="InParanoid" id="S8E5K0"/>
<dbReference type="SUPFAM" id="SSF51338">
    <property type="entry name" value="Composite domain of metallo-dependent hydrolases"/>
    <property type="match status" value="1"/>
</dbReference>
<dbReference type="Gene3D" id="3.20.20.140">
    <property type="entry name" value="Metal-dependent hydrolases"/>
    <property type="match status" value="1"/>
</dbReference>
<dbReference type="InterPro" id="IPR011059">
    <property type="entry name" value="Metal-dep_hydrolase_composite"/>
</dbReference>
<dbReference type="Gene3D" id="2.30.40.10">
    <property type="entry name" value="Urease, subunit C, domain 1"/>
    <property type="match status" value="1"/>
</dbReference>
<dbReference type="PANTHER" id="PTHR43135">
    <property type="entry name" value="ALPHA-D-RIBOSE 1-METHYLPHOSPHONATE 5-TRIPHOSPHATE DIPHOSPHATASE"/>
    <property type="match status" value="1"/>
</dbReference>
<dbReference type="InterPro" id="IPR032466">
    <property type="entry name" value="Metal_Hydrolase"/>
</dbReference>
<dbReference type="HOGENOM" id="CLU_023620_2_0_1"/>
<dbReference type="InterPro" id="IPR057744">
    <property type="entry name" value="OTAase-like"/>
</dbReference>
<dbReference type="EMBL" id="KE504149">
    <property type="protein sequence ID" value="EPT00337.1"/>
    <property type="molecule type" value="Genomic_DNA"/>
</dbReference>
<accession>S8E5K0</accession>